<dbReference type="Gene3D" id="3.10.10.10">
    <property type="entry name" value="HIV Type 1 Reverse Transcriptase, subunit A, domain 1"/>
    <property type="match status" value="1"/>
</dbReference>
<reference evidence="1 2" key="1">
    <citation type="submission" date="2023-03" db="EMBL/GenBank/DDBJ databases">
        <title>WGS of Gossypium arboreum.</title>
        <authorList>
            <person name="Yu D."/>
        </authorList>
    </citation>
    <scope>NUCLEOTIDE SEQUENCE [LARGE SCALE GENOMIC DNA]</scope>
    <source>
        <tissue evidence="1">Leaf</tissue>
    </source>
</reference>
<dbReference type="InterPro" id="IPR043502">
    <property type="entry name" value="DNA/RNA_pol_sf"/>
</dbReference>
<name>A0ABR0N7M0_GOSAR</name>
<organism evidence="1 2">
    <name type="scientific">Gossypium arboreum</name>
    <name type="common">Tree cotton</name>
    <name type="synonym">Gossypium nanking</name>
    <dbReference type="NCBI Taxonomy" id="29729"/>
    <lineage>
        <taxon>Eukaryota</taxon>
        <taxon>Viridiplantae</taxon>
        <taxon>Streptophyta</taxon>
        <taxon>Embryophyta</taxon>
        <taxon>Tracheophyta</taxon>
        <taxon>Spermatophyta</taxon>
        <taxon>Magnoliopsida</taxon>
        <taxon>eudicotyledons</taxon>
        <taxon>Gunneridae</taxon>
        <taxon>Pentapetalae</taxon>
        <taxon>rosids</taxon>
        <taxon>malvids</taxon>
        <taxon>Malvales</taxon>
        <taxon>Malvaceae</taxon>
        <taxon>Malvoideae</taxon>
        <taxon>Gossypium</taxon>
    </lineage>
</organism>
<evidence type="ECO:0000313" key="1">
    <source>
        <dbReference type="EMBL" id="KAK5785820.1"/>
    </source>
</evidence>
<dbReference type="SUPFAM" id="SSF56672">
    <property type="entry name" value="DNA/RNA polymerases"/>
    <property type="match status" value="1"/>
</dbReference>
<dbReference type="PANTHER" id="PTHR24559">
    <property type="entry name" value="TRANSPOSON TY3-I GAG-POL POLYPROTEIN"/>
    <property type="match status" value="1"/>
</dbReference>
<dbReference type="PANTHER" id="PTHR24559:SF444">
    <property type="entry name" value="REVERSE TRANSCRIPTASE DOMAIN-CONTAINING PROTEIN"/>
    <property type="match status" value="1"/>
</dbReference>
<dbReference type="InterPro" id="IPR053134">
    <property type="entry name" value="RNA-dir_DNA_polymerase"/>
</dbReference>
<evidence type="ECO:0000313" key="2">
    <source>
        <dbReference type="Proteomes" id="UP001358586"/>
    </source>
</evidence>
<gene>
    <name evidence="1" type="ORF">PVK06_040439</name>
</gene>
<sequence>MNDELKQKPSIEEPPKLELKQLPNHLEYAYLGNNSTLPVIIASDMQPKEKEKLLQVLKEHKKAIAWKISDIKGISPSFCTHKILMEDEYKPCVEAQRRLNPNMKEVVKDEVIKLLDAGIIYPISDSSWVSPVQVIPKKGGMTVVTNKKNELIPTRIVTGWRVFINYRKLNDATRKDHFPLPFIDQMLERLSWHMYYYFLDGLSDYF</sequence>
<dbReference type="Proteomes" id="UP001358586">
    <property type="component" value="Chromosome 11"/>
</dbReference>
<comment type="caution">
    <text evidence="1">The sequence shown here is derived from an EMBL/GenBank/DDBJ whole genome shotgun (WGS) entry which is preliminary data.</text>
</comment>
<accession>A0ABR0N7M0</accession>
<proteinExistence type="predicted"/>
<keyword evidence="2" id="KW-1185">Reference proteome</keyword>
<protein>
    <recommendedName>
        <fullName evidence="3">Reverse transcriptase domain-containing protein</fullName>
    </recommendedName>
</protein>
<evidence type="ECO:0008006" key="3">
    <source>
        <dbReference type="Google" id="ProtNLM"/>
    </source>
</evidence>
<dbReference type="EMBL" id="JARKNE010000011">
    <property type="protein sequence ID" value="KAK5785820.1"/>
    <property type="molecule type" value="Genomic_DNA"/>
</dbReference>